<dbReference type="GO" id="GO:0035556">
    <property type="term" value="P:intracellular signal transduction"/>
    <property type="evidence" value="ECO:0007669"/>
    <property type="project" value="InterPro"/>
</dbReference>
<protein>
    <recommendedName>
        <fullName evidence="1">Doublecortin domain-containing protein</fullName>
    </recommendedName>
</protein>
<organism evidence="2">
    <name type="scientific">marine sediment metagenome</name>
    <dbReference type="NCBI Taxonomy" id="412755"/>
    <lineage>
        <taxon>unclassified sequences</taxon>
        <taxon>metagenomes</taxon>
        <taxon>ecological metagenomes</taxon>
    </lineage>
</organism>
<dbReference type="EMBL" id="BARS01030554">
    <property type="protein sequence ID" value="GAG23177.1"/>
    <property type="molecule type" value="Genomic_DNA"/>
</dbReference>
<feature type="domain" description="Doublecortin" evidence="1">
    <location>
        <begin position="2"/>
        <end position="48"/>
    </location>
</feature>
<comment type="caution">
    <text evidence="2">The sequence shown here is derived from an EMBL/GenBank/DDBJ whole genome shotgun (WGS) entry which is preliminary data.</text>
</comment>
<sequence length="62" mass="7005">MQSRHFRDFDAFSSAVRDVDAVMMLQNPVRRLWTIDQVNIAGIDVQLGQVGSGNLIEGQSWQ</sequence>
<reference evidence="2" key="1">
    <citation type="journal article" date="2014" name="Front. Microbiol.">
        <title>High frequency of phylogenetically diverse reductive dehalogenase-homologous genes in deep subseafloor sedimentary metagenomes.</title>
        <authorList>
            <person name="Kawai M."/>
            <person name="Futagami T."/>
            <person name="Toyoda A."/>
            <person name="Takaki Y."/>
            <person name="Nishi S."/>
            <person name="Hori S."/>
            <person name="Arai W."/>
            <person name="Tsubouchi T."/>
            <person name="Morono Y."/>
            <person name="Uchiyama I."/>
            <person name="Ito T."/>
            <person name="Fujiyama A."/>
            <person name="Inagaki F."/>
            <person name="Takami H."/>
        </authorList>
    </citation>
    <scope>NUCLEOTIDE SEQUENCE</scope>
    <source>
        <strain evidence="2">Expedition CK06-06</strain>
    </source>
</reference>
<feature type="non-terminal residue" evidence="2">
    <location>
        <position position="62"/>
    </location>
</feature>
<gene>
    <name evidence="2" type="ORF">S01H1_47650</name>
</gene>
<dbReference type="Pfam" id="PF03607">
    <property type="entry name" value="DCX"/>
    <property type="match status" value="1"/>
</dbReference>
<proteinExistence type="predicted"/>
<evidence type="ECO:0000313" key="2">
    <source>
        <dbReference type="EMBL" id="GAG23177.1"/>
    </source>
</evidence>
<dbReference type="InterPro" id="IPR003533">
    <property type="entry name" value="Doublecortin_dom"/>
</dbReference>
<evidence type="ECO:0000259" key="1">
    <source>
        <dbReference type="Pfam" id="PF03607"/>
    </source>
</evidence>
<accession>X0WIY1</accession>
<dbReference type="AlphaFoldDB" id="X0WIY1"/>
<name>X0WIY1_9ZZZZ</name>